<dbReference type="Pfam" id="PF08495">
    <property type="entry name" value="FIST"/>
    <property type="match status" value="1"/>
</dbReference>
<evidence type="ECO:0000259" key="2">
    <source>
        <dbReference type="SMART" id="SM01204"/>
    </source>
</evidence>
<dbReference type="OrthoDB" id="152928at2"/>
<gene>
    <name evidence="3" type="ORF">ADN01_18295</name>
</gene>
<dbReference type="Pfam" id="PF10442">
    <property type="entry name" value="FIST_C"/>
    <property type="match status" value="1"/>
</dbReference>
<evidence type="ECO:0008006" key="5">
    <source>
        <dbReference type="Google" id="ProtNLM"/>
    </source>
</evidence>
<dbReference type="AlphaFoldDB" id="A0A0P6XSN4"/>
<protein>
    <recommendedName>
        <fullName evidence="5">FIST domain-containing protein</fullName>
    </recommendedName>
</protein>
<organism evidence="3 4">
    <name type="scientific">Levilinea saccharolytica</name>
    <dbReference type="NCBI Taxonomy" id="229921"/>
    <lineage>
        <taxon>Bacteria</taxon>
        <taxon>Bacillati</taxon>
        <taxon>Chloroflexota</taxon>
        <taxon>Anaerolineae</taxon>
        <taxon>Anaerolineales</taxon>
        <taxon>Anaerolineaceae</taxon>
        <taxon>Levilinea</taxon>
    </lineage>
</organism>
<dbReference type="InterPro" id="IPR013702">
    <property type="entry name" value="FIST_domain_N"/>
</dbReference>
<dbReference type="SMART" id="SM01204">
    <property type="entry name" value="FIST_C"/>
    <property type="match status" value="1"/>
</dbReference>
<dbReference type="Proteomes" id="UP000050501">
    <property type="component" value="Unassembled WGS sequence"/>
</dbReference>
<feature type="domain" description="FIST C-domain" evidence="2">
    <location>
        <begin position="221"/>
        <end position="365"/>
    </location>
</feature>
<name>A0A0P6XSN4_9CHLR</name>
<sequence>MANNAALGIGEGLDGREAGLDAVQKALNALGTQRPAAGVVLFSQEFDGSELVHGISGVLGNIPLWGFGSPRILHGNQDHPRRAAVLLLGGAELRARGIWLANYGKDGKTAAAQIGMQMAGSSSAGVLIAADGVQGDCAAVCGALTELPVALAGGLAVPTNGELCELIGSGQTAGGALSALELGGRARLGVGIGSGWRDVGLSFTVERVEGLRVTRMDGRTPAEVYESVFGASLQDWRRPPLADLIRLYPLGIEEFPGSADLSIRTPVRMEADGSLRMNAPVEAGVMARLMVGDPEACVRAAQSAAEEAVTMLGGASPAAALVFADVSWQYLFESQSPRFLEAVQGVVGKQIPLAGAYTLGQVVRTLSEKPPQALNQQIQVVLIGVEAG</sequence>
<dbReference type="SMART" id="SM00897">
    <property type="entry name" value="FIST"/>
    <property type="match status" value="1"/>
</dbReference>
<dbReference type="RefSeq" id="WP_062417890.1">
    <property type="nucleotide sequence ID" value="NZ_DF967974.1"/>
</dbReference>
<proteinExistence type="predicted"/>
<keyword evidence="4" id="KW-1185">Reference proteome</keyword>
<comment type="caution">
    <text evidence="3">The sequence shown here is derived from an EMBL/GenBank/DDBJ whole genome shotgun (WGS) entry which is preliminary data.</text>
</comment>
<dbReference type="STRING" id="229921.ADN01_18295"/>
<evidence type="ECO:0000313" key="3">
    <source>
        <dbReference type="EMBL" id="KPL75768.1"/>
    </source>
</evidence>
<evidence type="ECO:0000313" key="4">
    <source>
        <dbReference type="Proteomes" id="UP000050501"/>
    </source>
</evidence>
<reference evidence="3 4" key="1">
    <citation type="submission" date="2015-07" db="EMBL/GenBank/DDBJ databases">
        <title>Genome sequence of Levilinea saccharolytica DSM 16555.</title>
        <authorList>
            <person name="Hemp J."/>
            <person name="Ward L.M."/>
            <person name="Pace L.A."/>
            <person name="Fischer W.W."/>
        </authorList>
    </citation>
    <scope>NUCLEOTIDE SEQUENCE [LARGE SCALE GENOMIC DNA]</scope>
    <source>
        <strain evidence="3 4">KIBI-1</strain>
    </source>
</reference>
<feature type="domain" description="FIST" evidence="1">
    <location>
        <begin position="34"/>
        <end position="220"/>
    </location>
</feature>
<accession>A0A0P6XSN4</accession>
<evidence type="ECO:0000259" key="1">
    <source>
        <dbReference type="SMART" id="SM00897"/>
    </source>
</evidence>
<dbReference type="InterPro" id="IPR019494">
    <property type="entry name" value="FIST_C"/>
</dbReference>
<dbReference type="EMBL" id="LGCM01000065">
    <property type="protein sequence ID" value="KPL75768.1"/>
    <property type="molecule type" value="Genomic_DNA"/>
</dbReference>